<dbReference type="HOGENOM" id="CLU_1011821_0_0_1"/>
<dbReference type="Proteomes" id="UP000030701">
    <property type="component" value="Unassembled WGS sequence"/>
</dbReference>
<sequence length="259" mass="28902">MALTMSAGSLVSTGVFGTNVDDEVSQIWKQVEIRVVQMAGGDSSKIKSNLDINSVLQHLEQSQSKDKKASEKYGTVENIFNRTLQCIQTVGGIVADGASYVFAPASTCYSALTFVIQAWQGYEGIFESLAGLLEKCIEFLERLTYYTDYGMDSKLTKIACQHLQIFVDICDHTLKLRSKRSKFATFMKQMFLNDDGVQELLGAMKNLVEKEHGLVSAQTWKSSNEAAANSKDGLNLTRNMHTSLVDDRRQKQHERDMNS</sequence>
<feature type="domain" description="Fungal STAND N-terminal Goodbye" evidence="1">
    <location>
        <begin position="45"/>
        <end position="146"/>
    </location>
</feature>
<organism evidence="2">
    <name type="scientific">Fusarium oxysporum f. sp. vasinfectum 25433</name>
    <dbReference type="NCBI Taxonomy" id="1089449"/>
    <lineage>
        <taxon>Eukaryota</taxon>
        <taxon>Fungi</taxon>
        <taxon>Dikarya</taxon>
        <taxon>Ascomycota</taxon>
        <taxon>Pezizomycotina</taxon>
        <taxon>Sordariomycetes</taxon>
        <taxon>Hypocreomycetidae</taxon>
        <taxon>Hypocreales</taxon>
        <taxon>Nectriaceae</taxon>
        <taxon>Fusarium</taxon>
        <taxon>Fusarium oxysporum species complex</taxon>
    </lineage>
</organism>
<gene>
    <name evidence="2" type="ORF">FOTG_12793</name>
</gene>
<dbReference type="Pfam" id="PF17109">
    <property type="entry name" value="Goodbye"/>
    <property type="match status" value="1"/>
</dbReference>
<name>X0MF03_FUSOX</name>
<proteinExistence type="predicted"/>
<dbReference type="EMBL" id="JH657965">
    <property type="protein sequence ID" value="EXM19175.1"/>
    <property type="molecule type" value="Genomic_DNA"/>
</dbReference>
<dbReference type="AlphaFoldDB" id="X0MF03"/>
<protein>
    <recommendedName>
        <fullName evidence="1">Fungal STAND N-terminal Goodbye domain-containing protein</fullName>
    </recommendedName>
</protein>
<evidence type="ECO:0000313" key="2">
    <source>
        <dbReference type="EMBL" id="EXM19175.1"/>
    </source>
</evidence>
<evidence type="ECO:0000259" key="1">
    <source>
        <dbReference type="Pfam" id="PF17109"/>
    </source>
</evidence>
<reference evidence="2" key="2">
    <citation type="submission" date="2012-05" db="EMBL/GenBank/DDBJ databases">
        <title>The Genome Annotation of Fusarium oxysporum Cotton.</title>
        <authorList>
            <consortium name="The Broad Institute Genomics Platform"/>
            <person name="Ma L.-J."/>
            <person name="Corby-Kistler H."/>
            <person name="Broz K."/>
            <person name="Gale L.R."/>
            <person name="Jonkers W."/>
            <person name="O'Donnell K."/>
            <person name="Ploetz R."/>
            <person name="Steinberg C."/>
            <person name="Schwartz D.C."/>
            <person name="VanEtten H."/>
            <person name="Zhou S."/>
            <person name="Young S.K."/>
            <person name="Zeng Q."/>
            <person name="Gargeya S."/>
            <person name="Fitzgerald M."/>
            <person name="Abouelleil A."/>
            <person name="Alvarado L."/>
            <person name="Chapman S.B."/>
            <person name="Gainer-Dewar J."/>
            <person name="Goldberg J."/>
            <person name="Griggs A."/>
            <person name="Gujja S."/>
            <person name="Hansen M."/>
            <person name="Howarth C."/>
            <person name="Imamovic A."/>
            <person name="Ireland A."/>
            <person name="Larimer J."/>
            <person name="McCowan C."/>
            <person name="Murphy C."/>
            <person name="Pearson M."/>
            <person name="Poon T.W."/>
            <person name="Priest M."/>
            <person name="Roberts A."/>
            <person name="Saif S."/>
            <person name="Shea T."/>
            <person name="Sykes S."/>
            <person name="Wortman J."/>
            <person name="Nusbaum C."/>
            <person name="Birren B."/>
        </authorList>
    </citation>
    <scope>NUCLEOTIDE SEQUENCE</scope>
    <source>
        <strain evidence="2">25433</strain>
    </source>
</reference>
<dbReference type="InterPro" id="IPR031350">
    <property type="entry name" value="Goodbye_dom"/>
</dbReference>
<accession>X0MF03</accession>
<reference evidence="2" key="1">
    <citation type="submission" date="2011-11" db="EMBL/GenBank/DDBJ databases">
        <title>The Genome Sequence of Fusarium oxysporum Cotton.</title>
        <authorList>
            <consortium name="The Broad Institute Genome Sequencing Platform"/>
            <person name="Ma L.-J."/>
            <person name="Gale L.R."/>
            <person name="Schwartz D.C."/>
            <person name="Zhou S."/>
            <person name="Corby-Kistler H."/>
            <person name="Young S.K."/>
            <person name="Zeng Q."/>
            <person name="Gargeya S."/>
            <person name="Fitzgerald M."/>
            <person name="Haas B."/>
            <person name="Abouelleil A."/>
            <person name="Alvarado L."/>
            <person name="Arachchi H.M."/>
            <person name="Berlin A."/>
            <person name="Brown A."/>
            <person name="Chapman S.B."/>
            <person name="Chen Z."/>
            <person name="Dunbar C."/>
            <person name="Freedman E."/>
            <person name="Gearin G."/>
            <person name="Goldberg J."/>
            <person name="Griggs A."/>
            <person name="Gujja S."/>
            <person name="Heiman D."/>
            <person name="Howarth C."/>
            <person name="Larson L."/>
            <person name="Lui A."/>
            <person name="MacDonald P.J.P."/>
            <person name="Montmayeur A."/>
            <person name="Murphy C."/>
            <person name="Neiman D."/>
            <person name="Pearson M."/>
            <person name="Priest M."/>
            <person name="Roberts A."/>
            <person name="Saif S."/>
            <person name="Shea T."/>
            <person name="Shenoy N."/>
            <person name="Sisk P."/>
            <person name="Stolte C."/>
            <person name="Sykes S."/>
            <person name="Wortman J."/>
            <person name="Nusbaum C."/>
            <person name="Birren B."/>
        </authorList>
    </citation>
    <scope>NUCLEOTIDE SEQUENCE [LARGE SCALE GENOMIC DNA]</scope>
    <source>
        <strain evidence="2">25433</strain>
    </source>
</reference>